<keyword evidence="1" id="KW-0808">Transferase</keyword>
<evidence type="ECO:0000259" key="2">
    <source>
        <dbReference type="Pfam" id="PF08241"/>
    </source>
</evidence>
<accession>A0ABV4BI74</accession>
<feature type="domain" description="Methyltransferase type 11" evidence="2">
    <location>
        <begin position="71"/>
        <end position="169"/>
    </location>
</feature>
<dbReference type="PANTHER" id="PTHR44068">
    <property type="entry name" value="ZGC:194242"/>
    <property type="match status" value="1"/>
</dbReference>
<comment type="caution">
    <text evidence="3">The sequence shown here is derived from an EMBL/GenBank/DDBJ whole genome shotgun (WGS) entry which is preliminary data.</text>
</comment>
<dbReference type="EMBL" id="JBDKXB010000051">
    <property type="protein sequence ID" value="MEY6434225.1"/>
    <property type="molecule type" value="Genomic_DNA"/>
</dbReference>
<dbReference type="GO" id="GO:0032259">
    <property type="term" value="P:methylation"/>
    <property type="evidence" value="ECO:0007669"/>
    <property type="project" value="UniProtKB-KW"/>
</dbReference>
<dbReference type="InterPro" id="IPR050447">
    <property type="entry name" value="Erg6_SMT_methyltransf"/>
</dbReference>
<evidence type="ECO:0000313" key="3">
    <source>
        <dbReference type="EMBL" id="MEY6434225.1"/>
    </source>
</evidence>
<dbReference type="GO" id="GO:0008168">
    <property type="term" value="F:methyltransferase activity"/>
    <property type="evidence" value="ECO:0007669"/>
    <property type="project" value="UniProtKB-KW"/>
</dbReference>
<evidence type="ECO:0000256" key="1">
    <source>
        <dbReference type="ARBA" id="ARBA00022679"/>
    </source>
</evidence>
<sequence>MSAGYSEIVETARRYYNSDDADNFYFLIWGGEDIHIGLYDSDEQPIAAASRRTVERMASVAQTLGPDSRVLDLGAGYGGAARFLAGRFGCRVMALNLSEKENERNRDVNREQGLAERIEVVDGSFESVPAADASFDLVWSQDAILHSGERDRVVAEAARVLRPGGEFIFTDPMQADDCPPGVLGPVLERIHLDSLGSVAFYREAAARHGLKEVAVHGLTENLVRHYGRVRTELERTRPDLHGRVSDDYIDRMIAGLGHWVDAGRRGYLNWGILHFRKPVSH</sequence>
<keyword evidence="4" id="KW-1185">Reference proteome</keyword>
<keyword evidence="3" id="KW-0489">Methyltransferase</keyword>
<dbReference type="SUPFAM" id="SSF53335">
    <property type="entry name" value="S-adenosyl-L-methionine-dependent methyltransferases"/>
    <property type="match status" value="1"/>
</dbReference>
<dbReference type="PANTHER" id="PTHR44068:SF11">
    <property type="entry name" value="GERANYL DIPHOSPHATE 2-C-METHYLTRANSFERASE"/>
    <property type="match status" value="1"/>
</dbReference>
<gene>
    <name evidence="3" type="ORF">ABC977_17655</name>
</gene>
<proteinExistence type="predicted"/>
<dbReference type="Pfam" id="PF08241">
    <property type="entry name" value="Methyltransf_11"/>
    <property type="match status" value="1"/>
</dbReference>
<dbReference type="InterPro" id="IPR013216">
    <property type="entry name" value="Methyltransf_11"/>
</dbReference>
<name>A0ABV4BI74_9GAMM</name>
<dbReference type="CDD" id="cd02440">
    <property type="entry name" value="AdoMet_MTases"/>
    <property type="match status" value="1"/>
</dbReference>
<dbReference type="Gene3D" id="3.40.50.150">
    <property type="entry name" value="Vaccinia Virus protein VP39"/>
    <property type="match status" value="1"/>
</dbReference>
<evidence type="ECO:0000313" key="4">
    <source>
        <dbReference type="Proteomes" id="UP001564408"/>
    </source>
</evidence>
<protein>
    <submittedName>
        <fullName evidence="3">Methyltransferase domain-containing protein</fullName>
    </submittedName>
</protein>
<organism evidence="3 4">
    <name type="scientific">Thioalkalicoccus limnaeus</name>
    <dbReference type="NCBI Taxonomy" id="120681"/>
    <lineage>
        <taxon>Bacteria</taxon>
        <taxon>Pseudomonadati</taxon>
        <taxon>Pseudomonadota</taxon>
        <taxon>Gammaproteobacteria</taxon>
        <taxon>Chromatiales</taxon>
        <taxon>Chromatiaceae</taxon>
        <taxon>Thioalkalicoccus</taxon>
    </lineage>
</organism>
<dbReference type="InterPro" id="IPR029063">
    <property type="entry name" value="SAM-dependent_MTases_sf"/>
</dbReference>
<dbReference type="Proteomes" id="UP001564408">
    <property type="component" value="Unassembled WGS sequence"/>
</dbReference>
<reference evidence="3 4" key="1">
    <citation type="submission" date="2024-05" db="EMBL/GenBank/DDBJ databases">
        <title>Genome Sequence and Characterization of the New Strain Purple Sulfur Bacterium of Genus Thioalkalicoccus.</title>
        <authorList>
            <person name="Bryantseva I.A."/>
            <person name="Kyndt J.A."/>
            <person name="Imhoff J.F."/>
        </authorList>
    </citation>
    <scope>NUCLEOTIDE SEQUENCE [LARGE SCALE GENOMIC DNA]</scope>
    <source>
        <strain evidence="3 4">Um2</strain>
    </source>
</reference>
<dbReference type="RefSeq" id="WP_369668605.1">
    <property type="nucleotide sequence ID" value="NZ_JBDKXB010000051.1"/>
</dbReference>